<evidence type="ECO:0000313" key="2">
    <source>
        <dbReference type="WBParaSite" id="nRc.2.0.1.t36886-RA"/>
    </source>
</evidence>
<organism evidence="1 2">
    <name type="scientific">Romanomermis culicivorax</name>
    <name type="common">Nematode worm</name>
    <dbReference type="NCBI Taxonomy" id="13658"/>
    <lineage>
        <taxon>Eukaryota</taxon>
        <taxon>Metazoa</taxon>
        <taxon>Ecdysozoa</taxon>
        <taxon>Nematoda</taxon>
        <taxon>Enoplea</taxon>
        <taxon>Dorylaimia</taxon>
        <taxon>Mermithida</taxon>
        <taxon>Mermithoidea</taxon>
        <taxon>Mermithidae</taxon>
        <taxon>Romanomermis</taxon>
    </lineage>
</organism>
<proteinExistence type="predicted"/>
<accession>A0A915KFY4</accession>
<reference evidence="2" key="1">
    <citation type="submission" date="2022-11" db="UniProtKB">
        <authorList>
            <consortium name="WormBaseParasite"/>
        </authorList>
    </citation>
    <scope>IDENTIFICATION</scope>
</reference>
<evidence type="ECO:0000313" key="1">
    <source>
        <dbReference type="Proteomes" id="UP000887565"/>
    </source>
</evidence>
<protein>
    <submittedName>
        <fullName evidence="2">Reverse transcriptase</fullName>
    </submittedName>
</protein>
<dbReference type="AlphaFoldDB" id="A0A915KFY4"/>
<name>A0A915KFY4_ROMCU</name>
<dbReference type="WBParaSite" id="nRc.2.0.1.t36886-RA">
    <property type="protein sequence ID" value="nRc.2.0.1.t36886-RA"/>
    <property type="gene ID" value="nRc.2.0.1.g36886"/>
</dbReference>
<dbReference type="Proteomes" id="UP000887565">
    <property type="component" value="Unplaced"/>
</dbReference>
<sequence length="214" mass="23794">QVEEIEAEQQIWQAQPSPHQLPSWPLEVTELAQPIFLVAQASISISPNCQQWITSTVFPSTLVDNQHRFSFTLVSIPDLIVQPLTMKLPIKTAIVNIINDHCLLLFFNNTPNSIKLHPNQLIAVAKHTLGFTATHADCQVATAAADRNLTNHEPAALDKSLLCRTEQQKLDFALNKMTTKITLPPHKSQRPFACYNKTAMSSACLATNQPSPRI</sequence>
<keyword evidence="1" id="KW-1185">Reference proteome</keyword>